<keyword evidence="5" id="KW-0963">Cytoplasm</keyword>
<comment type="function">
    <text evidence="5">Catalyzes the reversible transfer of the terminal phosphate group between ATP and AMP. Plays an important role in cellular energy homeostasis and in adenine nucleotide metabolism.</text>
</comment>
<evidence type="ECO:0000256" key="1">
    <source>
        <dbReference type="ARBA" id="ARBA00022679"/>
    </source>
</evidence>
<evidence type="ECO:0000256" key="3">
    <source>
        <dbReference type="ARBA" id="ARBA00022741"/>
    </source>
</evidence>
<dbReference type="InterPro" id="IPR027417">
    <property type="entry name" value="P-loop_NTPase"/>
</dbReference>
<dbReference type="NCBIfam" id="NF001381">
    <property type="entry name" value="PRK00279.1-3"/>
    <property type="match status" value="1"/>
</dbReference>
<evidence type="ECO:0000256" key="2">
    <source>
        <dbReference type="ARBA" id="ARBA00022727"/>
    </source>
</evidence>
<dbReference type="Gene3D" id="3.40.50.300">
    <property type="entry name" value="P-loop containing nucleotide triphosphate hydrolases"/>
    <property type="match status" value="1"/>
</dbReference>
<keyword evidence="1 5" id="KW-0808">Transferase</keyword>
<evidence type="ECO:0000256" key="4">
    <source>
        <dbReference type="ARBA" id="ARBA00022777"/>
    </source>
</evidence>
<comment type="caution">
    <text evidence="8">The sequence shown here is derived from an EMBL/GenBank/DDBJ whole genome shotgun (WGS) entry which is preliminary data.</text>
</comment>
<dbReference type="CDD" id="cd01428">
    <property type="entry name" value="ADK"/>
    <property type="match status" value="1"/>
</dbReference>
<gene>
    <name evidence="5" type="primary">adk</name>
    <name evidence="8" type="ORF">IAB08_08160</name>
</gene>
<dbReference type="NCBIfam" id="NF011105">
    <property type="entry name" value="PRK14532.1"/>
    <property type="match status" value="1"/>
</dbReference>
<comment type="pathway">
    <text evidence="5">Purine metabolism; AMP biosynthesis via salvage pathway; AMP from ADP: step 1/1.</text>
</comment>
<feature type="binding site" evidence="5">
    <location>
        <position position="93"/>
    </location>
    <ligand>
        <name>AMP</name>
        <dbReference type="ChEBI" id="CHEBI:456215"/>
    </ligand>
</feature>
<dbReference type="PANTHER" id="PTHR23359">
    <property type="entry name" value="NUCLEOTIDE KINASE"/>
    <property type="match status" value="1"/>
</dbReference>
<sequence length="191" mass="21437">MLNIALFGPPGAGKGTQSEKLIQKYNLLYISTGDILRKEIASGSELGKKINEITSQGHLVSDELIMQIIHKTIAESPHVNGILFDGFPRNLSQAKLLEDLMEELQMPFTGVLSLEVPREELIARLINRGKVSGRSDDKEDVIIERLKEYESKTLPVAEYFTKKGNFYPVKGVGSLDEIFDRLVAEIEKHRK</sequence>
<reference evidence="8" key="2">
    <citation type="journal article" date="2021" name="PeerJ">
        <title>Extensive microbial diversity within the chicken gut microbiome revealed by metagenomics and culture.</title>
        <authorList>
            <person name="Gilroy R."/>
            <person name="Ravi A."/>
            <person name="Getino M."/>
            <person name="Pursley I."/>
            <person name="Horton D.L."/>
            <person name="Alikhan N.F."/>
            <person name="Baker D."/>
            <person name="Gharbi K."/>
            <person name="Hall N."/>
            <person name="Watson M."/>
            <person name="Adriaenssens E.M."/>
            <person name="Foster-Nyarko E."/>
            <person name="Jarju S."/>
            <person name="Secka A."/>
            <person name="Antonio M."/>
            <person name="Oren A."/>
            <person name="Chaudhuri R.R."/>
            <person name="La Ragione R."/>
            <person name="Hildebrand F."/>
            <person name="Pallen M.J."/>
        </authorList>
    </citation>
    <scope>NUCLEOTIDE SEQUENCE</scope>
    <source>
        <strain evidence="8">2889</strain>
    </source>
</reference>
<comment type="similarity">
    <text evidence="5 6">Belongs to the adenylate kinase family.</text>
</comment>
<protein>
    <recommendedName>
        <fullName evidence="5 7">Adenylate kinase</fullName>
        <shortName evidence="5">AK</shortName>
        <ecNumber evidence="5 7">2.7.4.3</ecNumber>
    </recommendedName>
    <alternativeName>
        <fullName evidence="5">ATP-AMP transphosphorylase</fullName>
    </alternativeName>
    <alternativeName>
        <fullName evidence="5">ATP:AMP phosphotransferase</fullName>
    </alternativeName>
    <alternativeName>
        <fullName evidence="5">Adenylate monophosphate kinase</fullName>
    </alternativeName>
</protein>
<dbReference type="NCBIfam" id="NF011104">
    <property type="entry name" value="PRK14531.1"/>
    <property type="match status" value="1"/>
</dbReference>
<dbReference type="EC" id="2.7.4.3" evidence="5 7"/>
<feature type="binding site" evidence="5">
    <location>
        <position position="145"/>
    </location>
    <ligand>
        <name>AMP</name>
        <dbReference type="ChEBI" id="CHEBI:456215"/>
    </ligand>
</feature>
<keyword evidence="2 5" id="KW-0545">Nucleotide biosynthesis</keyword>
<feature type="binding site" evidence="5">
    <location>
        <position position="134"/>
    </location>
    <ligand>
        <name>AMP</name>
        <dbReference type="ChEBI" id="CHEBI:456215"/>
    </ligand>
</feature>
<dbReference type="InterPro" id="IPR033690">
    <property type="entry name" value="Adenylat_kinase_CS"/>
</dbReference>
<dbReference type="GO" id="GO:0044209">
    <property type="term" value="P:AMP salvage"/>
    <property type="evidence" value="ECO:0007669"/>
    <property type="project" value="UniProtKB-UniRule"/>
</dbReference>
<feature type="binding site" evidence="5">
    <location>
        <begin position="11"/>
        <end position="16"/>
    </location>
    <ligand>
        <name>ATP</name>
        <dbReference type="ChEBI" id="CHEBI:30616"/>
    </ligand>
</feature>
<evidence type="ECO:0000256" key="5">
    <source>
        <dbReference type="HAMAP-Rule" id="MF_00235"/>
    </source>
</evidence>
<feature type="binding site" evidence="5">
    <location>
        <begin position="58"/>
        <end position="60"/>
    </location>
    <ligand>
        <name>AMP</name>
        <dbReference type="ChEBI" id="CHEBI:456215"/>
    </ligand>
</feature>
<accession>A0A9D9DXR0</accession>
<dbReference type="InterPro" id="IPR000850">
    <property type="entry name" value="Adenylat/UMP-CMP_kin"/>
</dbReference>
<keyword evidence="3 5" id="KW-0547">Nucleotide-binding</keyword>
<feature type="binding site" evidence="5">
    <location>
        <position position="128"/>
    </location>
    <ligand>
        <name>ATP</name>
        <dbReference type="ChEBI" id="CHEBI:30616"/>
    </ligand>
</feature>
<feature type="binding site" evidence="5">
    <location>
        <position position="32"/>
    </location>
    <ligand>
        <name>AMP</name>
        <dbReference type="ChEBI" id="CHEBI:456215"/>
    </ligand>
</feature>
<feature type="binding site" evidence="5">
    <location>
        <position position="37"/>
    </location>
    <ligand>
        <name>AMP</name>
        <dbReference type="ChEBI" id="CHEBI:456215"/>
    </ligand>
</feature>
<organism evidence="8 9">
    <name type="scientific">Candidatus Pullibacteroides excrementavium</name>
    <dbReference type="NCBI Taxonomy" id="2840905"/>
    <lineage>
        <taxon>Bacteria</taxon>
        <taxon>Pseudomonadati</taxon>
        <taxon>Bacteroidota</taxon>
        <taxon>Bacteroidia</taxon>
        <taxon>Bacteroidales</taxon>
        <taxon>Candidatus Pullibacteroides</taxon>
    </lineage>
</organism>
<dbReference type="GO" id="GO:0005524">
    <property type="term" value="F:ATP binding"/>
    <property type="evidence" value="ECO:0007669"/>
    <property type="project" value="UniProtKB-UniRule"/>
</dbReference>
<dbReference type="PRINTS" id="PR00094">
    <property type="entry name" value="ADENYLTKNASE"/>
</dbReference>
<dbReference type="HAMAP" id="MF_00235">
    <property type="entry name" value="Adenylate_kinase_Adk"/>
    <property type="match status" value="1"/>
</dbReference>
<dbReference type="GO" id="GO:0005737">
    <property type="term" value="C:cytoplasm"/>
    <property type="evidence" value="ECO:0007669"/>
    <property type="project" value="UniProtKB-SubCell"/>
</dbReference>
<keyword evidence="5 7" id="KW-0067">ATP-binding</keyword>
<evidence type="ECO:0000256" key="6">
    <source>
        <dbReference type="RuleBase" id="RU003330"/>
    </source>
</evidence>
<evidence type="ECO:0000313" key="8">
    <source>
        <dbReference type="EMBL" id="MBO8433244.1"/>
    </source>
</evidence>
<comment type="subunit">
    <text evidence="5 7">Monomer.</text>
</comment>
<dbReference type="AlphaFoldDB" id="A0A9D9DXR0"/>
<comment type="domain">
    <text evidence="5">Consists of three domains, a large central CORE domain and two small peripheral domains, NMPbind and LID, which undergo movements during catalysis. The LID domain closes over the site of phosphoryl transfer upon ATP binding. Assembling and dissambling the active center during each catalytic cycle provides an effective means to prevent ATP hydrolysis.</text>
</comment>
<dbReference type="NCBIfam" id="NF011100">
    <property type="entry name" value="PRK14527.1"/>
    <property type="match status" value="1"/>
</dbReference>
<feature type="binding site" evidence="5">
    <location>
        <position position="173"/>
    </location>
    <ligand>
        <name>ATP</name>
        <dbReference type="ChEBI" id="CHEBI:30616"/>
    </ligand>
</feature>
<name>A0A9D9DXR0_9BACT</name>
<evidence type="ECO:0000256" key="7">
    <source>
        <dbReference type="RuleBase" id="RU003331"/>
    </source>
</evidence>
<dbReference type="EMBL" id="JADIMZ010000121">
    <property type="protein sequence ID" value="MBO8433244.1"/>
    <property type="molecule type" value="Genomic_DNA"/>
</dbReference>
<dbReference type="SUPFAM" id="SSF52540">
    <property type="entry name" value="P-loop containing nucleoside triphosphate hydrolases"/>
    <property type="match status" value="1"/>
</dbReference>
<dbReference type="PROSITE" id="PS00113">
    <property type="entry name" value="ADENYLATE_KINASE"/>
    <property type="match status" value="1"/>
</dbReference>
<proteinExistence type="inferred from homology"/>
<dbReference type="Proteomes" id="UP000823612">
    <property type="component" value="Unassembled WGS sequence"/>
</dbReference>
<comment type="subcellular location">
    <subcellularLocation>
        <location evidence="5 7">Cytoplasm</location>
    </subcellularLocation>
</comment>
<dbReference type="Pfam" id="PF00406">
    <property type="entry name" value="ADK"/>
    <property type="match status" value="1"/>
</dbReference>
<evidence type="ECO:0000313" key="9">
    <source>
        <dbReference type="Proteomes" id="UP000823612"/>
    </source>
</evidence>
<comment type="catalytic activity">
    <reaction evidence="5 7">
        <text>AMP + ATP = 2 ADP</text>
        <dbReference type="Rhea" id="RHEA:12973"/>
        <dbReference type="ChEBI" id="CHEBI:30616"/>
        <dbReference type="ChEBI" id="CHEBI:456215"/>
        <dbReference type="ChEBI" id="CHEBI:456216"/>
        <dbReference type="EC" id="2.7.4.3"/>
    </reaction>
</comment>
<feature type="region of interest" description="NMP" evidence="5">
    <location>
        <begin position="31"/>
        <end position="60"/>
    </location>
</feature>
<comment type="caution">
    <text evidence="5">Lacks conserved residue(s) required for the propagation of feature annotation.</text>
</comment>
<feature type="binding site" evidence="5">
    <location>
        <begin position="86"/>
        <end position="89"/>
    </location>
    <ligand>
        <name>AMP</name>
        <dbReference type="ChEBI" id="CHEBI:456215"/>
    </ligand>
</feature>
<dbReference type="GO" id="GO:0004017">
    <property type="term" value="F:AMP kinase activity"/>
    <property type="evidence" value="ECO:0007669"/>
    <property type="project" value="UniProtKB-UniRule"/>
</dbReference>
<reference evidence="8" key="1">
    <citation type="submission" date="2020-10" db="EMBL/GenBank/DDBJ databases">
        <authorList>
            <person name="Gilroy R."/>
        </authorList>
    </citation>
    <scope>NUCLEOTIDE SEQUENCE</scope>
    <source>
        <strain evidence="8">2889</strain>
    </source>
</reference>
<keyword evidence="4 5" id="KW-0418">Kinase</keyword>